<reference evidence="1 2" key="1">
    <citation type="journal article" date="2021" name="Hortic Res">
        <title>Chromosome-scale assembly of the Dendrobium chrysotoxum genome enhances the understanding of orchid evolution.</title>
        <authorList>
            <person name="Zhang Y."/>
            <person name="Zhang G.Q."/>
            <person name="Zhang D."/>
            <person name="Liu X.D."/>
            <person name="Xu X.Y."/>
            <person name="Sun W.H."/>
            <person name="Yu X."/>
            <person name="Zhu X."/>
            <person name="Wang Z.W."/>
            <person name="Zhao X."/>
            <person name="Zhong W.Y."/>
            <person name="Chen H."/>
            <person name="Yin W.L."/>
            <person name="Huang T."/>
            <person name="Niu S.C."/>
            <person name="Liu Z.J."/>
        </authorList>
    </citation>
    <scope>NUCLEOTIDE SEQUENCE [LARGE SCALE GENOMIC DNA]</scope>
    <source>
        <strain evidence="1">Lindl</strain>
    </source>
</reference>
<evidence type="ECO:0000313" key="1">
    <source>
        <dbReference type="EMBL" id="KAH0459986.1"/>
    </source>
</evidence>
<proteinExistence type="predicted"/>
<accession>A0AAV7GTH2</accession>
<name>A0AAV7GTH2_DENCH</name>
<gene>
    <name evidence="1" type="ORF">IEQ34_010649</name>
</gene>
<dbReference type="EMBL" id="JAGFBR010000010">
    <property type="protein sequence ID" value="KAH0459986.1"/>
    <property type="molecule type" value="Genomic_DNA"/>
</dbReference>
<sequence length="73" mass="8113">MNQARSVGPVHHLDNIPERQVFVWENLSGFQVNNSARVPFQADSRVVLLQNDFRTSCLQSSPGSSILTGGVRF</sequence>
<evidence type="ECO:0000313" key="2">
    <source>
        <dbReference type="Proteomes" id="UP000775213"/>
    </source>
</evidence>
<dbReference type="AlphaFoldDB" id="A0AAV7GTH2"/>
<comment type="caution">
    <text evidence="1">The sequence shown here is derived from an EMBL/GenBank/DDBJ whole genome shotgun (WGS) entry which is preliminary data.</text>
</comment>
<organism evidence="1 2">
    <name type="scientific">Dendrobium chrysotoxum</name>
    <name type="common">Orchid</name>
    <dbReference type="NCBI Taxonomy" id="161865"/>
    <lineage>
        <taxon>Eukaryota</taxon>
        <taxon>Viridiplantae</taxon>
        <taxon>Streptophyta</taxon>
        <taxon>Embryophyta</taxon>
        <taxon>Tracheophyta</taxon>
        <taxon>Spermatophyta</taxon>
        <taxon>Magnoliopsida</taxon>
        <taxon>Liliopsida</taxon>
        <taxon>Asparagales</taxon>
        <taxon>Orchidaceae</taxon>
        <taxon>Epidendroideae</taxon>
        <taxon>Malaxideae</taxon>
        <taxon>Dendrobiinae</taxon>
        <taxon>Dendrobium</taxon>
    </lineage>
</organism>
<keyword evidence="2" id="KW-1185">Reference proteome</keyword>
<protein>
    <submittedName>
        <fullName evidence="1">Uncharacterized protein</fullName>
    </submittedName>
</protein>
<dbReference type="Proteomes" id="UP000775213">
    <property type="component" value="Unassembled WGS sequence"/>
</dbReference>